<evidence type="ECO:0000313" key="3">
    <source>
        <dbReference type="EMBL" id="OLL22591.1"/>
    </source>
</evidence>
<protein>
    <submittedName>
        <fullName evidence="3">Uncharacterized protein</fullName>
    </submittedName>
</protein>
<name>A0A1U7LJ89_NEOID</name>
<organism evidence="3 4">
    <name type="scientific">Neolecta irregularis (strain DAH-3)</name>
    <dbReference type="NCBI Taxonomy" id="1198029"/>
    <lineage>
        <taxon>Eukaryota</taxon>
        <taxon>Fungi</taxon>
        <taxon>Dikarya</taxon>
        <taxon>Ascomycota</taxon>
        <taxon>Taphrinomycotina</taxon>
        <taxon>Neolectales</taxon>
        <taxon>Neolectaceae</taxon>
        <taxon>Neolecta</taxon>
    </lineage>
</organism>
<dbReference type="EMBL" id="LXFE01003020">
    <property type="protein sequence ID" value="OLL22591.1"/>
    <property type="molecule type" value="Genomic_DNA"/>
</dbReference>
<reference evidence="3 4" key="1">
    <citation type="submission" date="2016-04" db="EMBL/GenBank/DDBJ databases">
        <title>Evolutionary innovation and constraint leading to complex multicellularity in the Ascomycota.</title>
        <authorList>
            <person name="Cisse O."/>
            <person name="Nguyen A."/>
            <person name="Hewitt D.A."/>
            <person name="Jedd G."/>
            <person name="Stajich J.E."/>
        </authorList>
    </citation>
    <scope>NUCLEOTIDE SEQUENCE [LARGE SCALE GENOMIC DNA]</scope>
    <source>
        <strain evidence="3 4">DAH-3</strain>
    </source>
</reference>
<evidence type="ECO:0000313" key="4">
    <source>
        <dbReference type="Proteomes" id="UP000186594"/>
    </source>
</evidence>
<feature type="compositionally biased region" description="Polar residues" evidence="1">
    <location>
        <begin position="82"/>
        <end position="102"/>
    </location>
</feature>
<proteinExistence type="predicted"/>
<feature type="chain" id="PRO_5013115314" evidence="2">
    <location>
        <begin position="18"/>
        <end position="218"/>
    </location>
</feature>
<feature type="signal peptide" evidence="2">
    <location>
        <begin position="1"/>
        <end position="17"/>
    </location>
</feature>
<sequence length="218" mass="25289">MIFLPYIVLLAAQGAQGMITKSINKSERQSSAPIPIPGMRSPNGVTRRVLKELNYNTQPNRESLFDNPTFAADHWHPFPGNNPDSFQGSSPRKGSLASNNGRLGTKTRSTKFVKFQMQDQNEDQYEDYEIKKNRPMMRRTERYNFSQEEETRIKTFGKIPSNEDSDSDDDDSIERRHVTRFNKQMVDNDYILCEDLVHVEYDEDEDSMFSISPSYNQR</sequence>
<feature type="region of interest" description="Disordered" evidence="1">
    <location>
        <begin position="59"/>
        <end position="108"/>
    </location>
</feature>
<keyword evidence="2" id="KW-0732">Signal</keyword>
<gene>
    <name evidence="3" type="ORF">NEOLI_004369</name>
</gene>
<comment type="caution">
    <text evidence="3">The sequence shown here is derived from an EMBL/GenBank/DDBJ whole genome shotgun (WGS) entry which is preliminary data.</text>
</comment>
<accession>A0A1U7LJ89</accession>
<dbReference type="AlphaFoldDB" id="A0A1U7LJ89"/>
<keyword evidence="4" id="KW-1185">Reference proteome</keyword>
<evidence type="ECO:0000256" key="1">
    <source>
        <dbReference type="SAM" id="MobiDB-lite"/>
    </source>
</evidence>
<dbReference type="Proteomes" id="UP000186594">
    <property type="component" value="Unassembled WGS sequence"/>
</dbReference>
<evidence type="ECO:0000256" key="2">
    <source>
        <dbReference type="SAM" id="SignalP"/>
    </source>
</evidence>